<dbReference type="NCBIfam" id="TIGR00305">
    <property type="entry name" value="putative toxin-antitoxin system toxin component, PIN family"/>
    <property type="match status" value="1"/>
</dbReference>
<dbReference type="PANTHER" id="PTHR34610:SF4">
    <property type="entry name" value="SLL8027 PROTEIN"/>
    <property type="match status" value="1"/>
</dbReference>
<dbReference type="PANTHER" id="PTHR34610">
    <property type="entry name" value="SSL7007 PROTEIN"/>
    <property type="match status" value="1"/>
</dbReference>
<name>K9HRH1_9PROT</name>
<evidence type="ECO:0000313" key="3">
    <source>
        <dbReference type="Proteomes" id="UP000009881"/>
    </source>
</evidence>
<reference evidence="2 3" key="1">
    <citation type="journal article" date="2013" name="Genome Announc.">
        <title>Draft Genome Sequence of an Alphaproteobacterium, Caenispirillum salinarum AK4(T), Isolated from a Solar Saltern.</title>
        <authorList>
            <person name="Khatri I."/>
            <person name="Singh A."/>
            <person name="Korpole S."/>
            <person name="Pinnaka A.K."/>
            <person name="Subramanian S."/>
        </authorList>
    </citation>
    <scope>NUCLEOTIDE SEQUENCE [LARGE SCALE GENOMIC DNA]</scope>
    <source>
        <strain evidence="2 3">AK4</strain>
    </source>
</reference>
<dbReference type="AlphaFoldDB" id="K9HRH1"/>
<feature type="domain" description="PIN" evidence="1">
    <location>
        <begin position="1"/>
        <end position="73"/>
    </location>
</feature>
<dbReference type="InterPro" id="IPR002716">
    <property type="entry name" value="PIN_dom"/>
</dbReference>
<keyword evidence="3" id="KW-1185">Reference proteome</keyword>
<dbReference type="SUPFAM" id="SSF88723">
    <property type="entry name" value="PIN domain-like"/>
    <property type="match status" value="1"/>
</dbReference>
<proteinExistence type="predicted"/>
<dbReference type="eggNOG" id="COG1569">
    <property type="taxonomic scope" value="Bacteria"/>
</dbReference>
<dbReference type="Proteomes" id="UP000009881">
    <property type="component" value="Unassembled WGS sequence"/>
</dbReference>
<dbReference type="Pfam" id="PF13470">
    <property type="entry name" value="PIN_3"/>
    <property type="match status" value="1"/>
</dbReference>
<comment type="caution">
    <text evidence="2">The sequence shown here is derived from an EMBL/GenBank/DDBJ whole genome shotgun (WGS) entry which is preliminary data.</text>
</comment>
<evidence type="ECO:0000313" key="2">
    <source>
        <dbReference type="EMBL" id="EKV32893.1"/>
    </source>
</evidence>
<gene>
    <name evidence="2" type="ORF">C882_1731</name>
</gene>
<organism evidence="2 3">
    <name type="scientific">Caenispirillum salinarum AK4</name>
    <dbReference type="NCBI Taxonomy" id="1238182"/>
    <lineage>
        <taxon>Bacteria</taxon>
        <taxon>Pseudomonadati</taxon>
        <taxon>Pseudomonadota</taxon>
        <taxon>Alphaproteobacteria</taxon>
        <taxon>Rhodospirillales</taxon>
        <taxon>Novispirillaceae</taxon>
        <taxon>Caenispirillum</taxon>
    </lineage>
</organism>
<dbReference type="PATRIC" id="fig|1238182.3.peg.269"/>
<accession>K9HRH1</accession>
<dbReference type="InterPro" id="IPR002850">
    <property type="entry name" value="PIN_toxin-like"/>
</dbReference>
<dbReference type="InterPro" id="IPR029060">
    <property type="entry name" value="PIN-like_dom_sf"/>
</dbReference>
<dbReference type="EMBL" id="ANHY01000002">
    <property type="protein sequence ID" value="EKV32893.1"/>
    <property type="molecule type" value="Genomic_DNA"/>
</dbReference>
<sequence length="97" mass="10920">MVEELDRVLSYPKLRLTSAKKFYLFHDYVSYVSPIELPPAMPLPAQCRDGDDDIFLAAAHAAKADALVTGDRDLLVLAAEFPVPILTPAEFRERFRL</sequence>
<evidence type="ECO:0000259" key="1">
    <source>
        <dbReference type="Pfam" id="PF13470"/>
    </source>
</evidence>
<protein>
    <recommendedName>
        <fullName evidence="1">PIN domain-containing protein</fullName>
    </recommendedName>
</protein>